<accession>A0ABX0XKG0</accession>
<feature type="transmembrane region" description="Helical" evidence="1">
    <location>
        <begin position="338"/>
        <end position="359"/>
    </location>
</feature>
<proteinExistence type="predicted"/>
<evidence type="ECO:0000256" key="1">
    <source>
        <dbReference type="SAM" id="Phobius"/>
    </source>
</evidence>
<sequence>MEHPPSPISRVRRTVRQAHLWLGLGIGALFALLGLTGSMLVFYTGIDAVLHPAISQVEAAPPPALDAPAWDRALATGRARWRDPAGKWTLEITGDGGTIPARYYPMPGHHADRMMVWFSADGARIVRAEPWGGYLMSWIYQLHMQLLAGDIGHQIVGWSGIAMLVLLITGLVAWWPRASWQKAFAFKRGAPPIRRLRDLHKLMGLWSLAALIVLVATGVFLALPAVTQALLSPAAVPASRSAGGASSSITVATALTSAQRALPDGRIVFVDIPTASEEPIRVRAQVPGDPHRRFPGSYVFVDQHSGRVLAVHDVRRAGTGSLIVSWIRPLHDGSVGGLPGRILAMLIGLAPAFLFATGLRRWRHRRAARRASL</sequence>
<gene>
    <name evidence="2" type="ORF">GGR88_001310</name>
</gene>
<dbReference type="PANTHER" id="PTHR34219:SF3">
    <property type="entry name" value="BLL7967 PROTEIN"/>
    <property type="match status" value="1"/>
</dbReference>
<dbReference type="Pfam" id="PF03929">
    <property type="entry name" value="PepSY_TM"/>
    <property type="match status" value="1"/>
</dbReference>
<protein>
    <submittedName>
        <fullName evidence="2">Iron-regulated membrane protein</fullName>
    </submittedName>
</protein>
<dbReference type="InterPro" id="IPR005625">
    <property type="entry name" value="PepSY-ass_TM"/>
</dbReference>
<keyword evidence="1" id="KW-0812">Transmembrane</keyword>
<feature type="transmembrane region" description="Helical" evidence="1">
    <location>
        <begin position="155"/>
        <end position="175"/>
    </location>
</feature>
<dbReference type="EMBL" id="JAATJE010000001">
    <property type="protein sequence ID" value="NJC33836.1"/>
    <property type="molecule type" value="Genomic_DNA"/>
</dbReference>
<keyword evidence="1" id="KW-1133">Transmembrane helix</keyword>
<dbReference type="Proteomes" id="UP000734218">
    <property type="component" value="Unassembled WGS sequence"/>
</dbReference>
<name>A0ABX0XKG0_9SPHN</name>
<dbReference type="PANTHER" id="PTHR34219">
    <property type="entry name" value="IRON-REGULATED INNER MEMBRANE PROTEIN-RELATED"/>
    <property type="match status" value="1"/>
</dbReference>
<organism evidence="2 3">
    <name type="scientific">Sphingomonas jejuensis</name>
    <dbReference type="NCBI Taxonomy" id="904715"/>
    <lineage>
        <taxon>Bacteria</taxon>
        <taxon>Pseudomonadati</taxon>
        <taxon>Pseudomonadota</taxon>
        <taxon>Alphaproteobacteria</taxon>
        <taxon>Sphingomonadales</taxon>
        <taxon>Sphingomonadaceae</taxon>
        <taxon>Sphingomonas</taxon>
    </lineage>
</organism>
<keyword evidence="1" id="KW-0472">Membrane</keyword>
<comment type="caution">
    <text evidence="2">The sequence shown here is derived from an EMBL/GenBank/DDBJ whole genome shotgun (WGS) entry which is preliminary data.</text>
</comment>
<evidence type="ECO:0000313" key="2">
    <source>
        <dbReference type="EMBL" id="NJC33836.1"/>
    </source>
</evidence>
<feature type="transmembrane region" description="Helical" evidence="1">
    <location>
        <begin position="20"/>
        <end position="43"/>
    </location>
</feature>
<feature type="transmembrane region" description="Helical" evidence="1">
    <location>
        <begin position="202"/>
        <end position="223"/>
    </location>
</feature>
<evidence type="ECO:0000313" key="3">
    <source>
        <dbReference type="Proteomes" id="UP000734218"/>
    </source>
</evidence>
<keyword evidence="3" id="KW-1185">Reference proteome</keyword>
<reference evidence="2 3" key="1">
    <citation type="submission" date="2020-03" db="EMBL/GenBank/DDBJ databases">
        <title>Genomic Encyclopedia of Type Strains, Phase IV (KMG-IV): sequencing the most valuable type-strain genomes for metagenomic binning, comparative biology and taxonomic classification.</title>
        <authorList>
            <person name="Goeker M."/>
        </authorList>
    </citation>
    <scope>NUCLEOTIDE SEQUENCE [LARGE SCALE GENOMIC DNA]</scope>
    <source>
        <strain evidence="2 3">DSM 27651</strain>
    </source>
</reference>
<dbReference type="RefSeq" id="WP_167953770.1">
    <property type="nucleotide sequence ID" value="NZ_JAATJE010000001.1"/>
</dbReference>